<feature type="signal peptide" evidence="1">
    <location>
        <begin position="1"/>
        <end position="18"/>
    </location>
</feature>
<protein>
    <submittedName>
        <fullName evidence="2">Uncharacterized protein</fullName>
    </submittedName>
</protein>
<evidence type="ECO:0000256" key="1">
    <source>
        <dbReference type="SAM" id="SignalP"/>
    </source>
</evidence>
<evidence type="ECO:0000313" key="2">
    <source>
        <dbReference type="EMBL" id="OXA42189.1"/>
    </source>
</evidence>
<comment type="caution">
    <text evidence="2">The sequence shown here is derived from an EMBL/GenBank/DDBJ whole genome shotgun (WGS) entry which is preliminary data.</text>
</comment>
<dbReference type="AlphaFoldDB" id="A0A226DAE8"/>
<keyword evidence="1" id="KW-0732">Signal</keyword>
<reference evidence="2 3" key="1">
    <citation type="submission" date="2015-12" db="EMBL/GenBank/DDBJ databases">
        <title>The genome of Folsomia candida.</title>
        <authorList>
            <person name="Faddeeva A."/>
            <person name="Derks M.F."/>
            <person name="Anvar Y."/>
            <person name="Smit S."/>
            <person name="Van Straalen N."/>
            <person name="Roelofs D."/>
        </authorList>
    </citation>
    <scope>NUCLEOTIDE SEQUENCE [LARGE SCALE GENOMIC DNA]</scope>
    <source>
        <strain evidence="2 3">VU population</strain>
        <tissue evidence="2">Whole body</tissue>
    </source>
</reference>
<proteinExistence type="predicted"/>
<dbReference type="EMBL" id="LNIX01000027">
    <property type="protein sequence ID" value="OXA42189.1"/>
    <property type="molecule type" value="Genomic_DNA"/>
</dbReference>
<feature type="chain" id="PRO_5013008291" evidence="1">
    <location>
        <begin position="19"/>
        <end position="240"/>
    </location>
</feature>
<gene>
    <name evidence="2" type="ORF">Fcan01_23306</name>
</gene>
<name>A0A226DAE8_FOLCA</name>
<sequence length="240" mass="27843">MSLKVWLILFSILHKSNERETFNDFLNVFTGCTLEIFTSRTYLYDDSRLWVADASLTFPKTVKDIKLEIGLVVEARSNETIEENLLSQKSHESVRAKNYCRIGFIGLQGYEEREYGHSAANLFSLMYRTPEPQHVFIRVGVPLPADFVMPTIQFAYLCDKFEGITCEMFVRGNTIWIFLPKSYLELVFIDNDNTYFPQEIQFSSISAASRRRLNFERRHHGRFSNMEGVQVDVGQIGYKG</sequence>
<evidence type="ECO:0000313" key="3">
    <source>
        <dbReference type="Proteomes" id="UP000198287"/>
    </source>
</evidence>
<accession>A0A226DAE8</accession>
<dbReference type="Proteomes" id="UP000198287">
    <property type="component" value="Unassembled WGS sequence"/>
</dbReference>
<keyword evidence="3" id="KW-1185">Reference proteome</keyword>
<organism evidence="2 3">
    <name type="scientific">Folsomia candida</name>
    <name type="common">Springtail</name>
    <dbReference type="NCBI Taxonomy" id="158441"/>
    <lineage>
        <taxon>Eukaryota</taxon>
        <taxon>Metazoa</taxon>
        <taxon>Ecdysozoa</taxon>
        <taxon>Arthropoda</taxon>
        <taxon>Hexapoda</taxon>
        <taxon>Collembola</taxon>
        <taxon>Entomobryomorpha</taxon>
        <taxon>Isotomoidea</taxon>
        <taxon>Isotomidae</taxon>
        <taxon>Proisotominae</taxon>
        <taxon>Folsomia</taxon>
    </lineage>
</organism>